<evidence type="ECO:0000256" key="10">
    <source>
        <dbReference type="PROSITE-ProRule" id="PRU00042"/>
    </source>
</evidence>
<keyword evidence="5 10" id="KW-0863">Zinc-finger</keyword>
<evidence type="ECO:0000256" key="7">
    <source>
        <dbReference type="ARBA" id="ARBA00023015"/>
    </source>
</evidence>
<dbReference type="FunFam" id="3.30.160.60:FF:001102">
    <property type="entry name" value="Transcription factor IIIA"/>
    <property type="match status" value="1"/>
</dbReference>
<evidence type="ECO:0000313" key="13">
    <source>
        <dbReference type="Proteomes" id="UP000193920"/>
    </source>
</evidence>
<dbReference type="PANTHER" id="PTHR14003">
    <property type="entry name" value="TRANSCRIPTIONAL REPRESSOR PROTEIN YY"/>
    <property type="match status" value="1"/>
</dbReference>
<evidence type="ECO:0000256" key="5">
    <source>
        <dbReference type="ARBA" id="ARBA00022771"/>
    </source>
</evidence>
<dbReference type="SUPFAM" id="SSF57667">
    <property type="entry name" value="beta-beta-alpha zinc fingers"/>
    <property type="match status" value="1"/>
</dbReference>
<evidence type="ECO:0000313" key="12">
    <source>
        <dbReference type="EMBL" id="ORY07304.1"/>
    </source>
</evidence>
<dbReference type="GO" id="GO:0005667">
    <property type="term" value="C:transcription regulator complex"/>
    <property type="evidence" value="ECO:0007669"/>
    <property type="project" value="TreeGrafter"/>
</dbReference>
<evidence type="ECO:0000256" key="6">
    <source>
        <dbReference type="ARBA" id="ARBA00022833"/>
    </source>
</evidence>
<comment type="similarity">
    <text evidence="2">Belongs to the krueppel C2H2-type zinc-finger protein family.</text>
</comment>
<keyword evidence="6" id="KW-0862">Zinc</keyword>
<feature type="domain" description="C2H2-type" evidence="11">
    <location>
        <begin position="31"/>
        <end position="61"/>
    </location>
</feature>
<dbReference type="FunFam" id="3.30.160.60:FF:000761">
    <property type="entry name" value="Zinc finger protein 449"/>
    <property type="match status" value="1"/>
</dbReference>
<evidence type="ECO:0000256" key="2">
    <source>
        <dbReference type="ARBA" id="ARBA00006991"/>
    </source>
</evidence>
<gene>
    <name evidence="12" type="ORF">LY90DRAFT_331728</name>
</gene>
<dbReference type="GO" id="GO:0031519">
    <property type="term" value="C:PcG protein complex"/>
    <property type="evidence" value="ECO:0007669"/>
    <property type="project" value="TreeGrafter"/>
</dbReference>
<keyword evidence="7" id="KW-0805">Transcription regulation</keyword>
<feature type="domain" description="C2H2-type" evidence="11">
    <location>
        <begin position="3"/>
        <end position="30"/>
    </location>
</feature>
<feature type="non-terminal residue" evidence="12">
    <location>
        <position position="61"/>
    </location>
</feature>
<name>A0A1Y1ZB29_9FUNG</name>
<dbReference type="GO" id="GO:0000981">
    <property type="term" value="F:DNA-binding transcription factor activity, RNA polymerase II-specific"/>
    <property type="evidence" value="ECO:0007669"/>
    <property type="project" value="TreeGrafter"/>
</dbReference>
<evidence type="ECO:0000256" key="8">
    <source>
        <dbReference type="ARBA" id="ARBA00023163"/>
    </source>
</evidence>
<dbReference type="STRING" id="1754190.A0A1Y1ZB29"/>
<dbReference type="Proteomes" id="UP000193920">
    <property type="component" value="Unassembled WGS sequence"/>
</dbReference>
<comment type="caution">
    <text evidence="12">The sequence shown here is derived from an EMBL/GenBank/DDBJ whole genome shotgun (WGS) entry which is preliminary data.</text>
</comment>
<dbReference type="PROSITE" id="PS00028">
    <property type="entry name" value="ZINC_FINGER_C2H2_1"/>
    <property type="match status" value="1"/>
</dbReference>
<keyword evidence="8" id="KW-0804">Transcription</keyword>
<dbReference type="PROSITE" id="PS50157">
    <property type="entry name" value="ZINC_FINGER_C2H2_2"/>
    <property type="match status" value="2"/>
</dbReference>
<proteinExistence type="inferred from homology"/>
<keyword evidence="4" id="KW-0677">Repeat</keyword>
<evidence type="ECO:0000256" key="9">
    <source>
        <dbReference type="ARBA" id="ARBA00023242"/>
    </source>
</evidence>
<dbReference type="InterPro" id="IPR036236">
    <property type="entry name" value="Znf_C2H2_sf"/>
</dbReference>
<reference evidence="12 13" key="1">
    <citation type="submission" date="2016-08" db="EMBL/GenBank/DDBJ databases">
        <title>A Parts List for Fungal Cellulosomes Revealed by Comparative Genomics.</title>
        <authorList>
            <consortium name="DOE Joint Genome Institute"/>
            <person name="Haitjema C.H."/>
            <person name="Gilmore S.P."/>
            <person name="Henske J.K."/>
            <person name="Solomon K.V."/>
            <person name="De Groot R."/>
            <person name="Kuo A."/>
            <person name="Mondo S.J."/>
            <person name="Salamov A.A."/>
            <person name="Labutti K."/>
            <person name="Zhao Z."/>
            <person name="Chiniquy J."/>
            <person name="Barry K."/>
            <person name="Brewer H.M."/>
            <person name="Purvine S.O."/>
            <person name="Wright A.T."/>
            <person name="Boxma B."/>
            <person name="Van Alen T."/>
            <person name="Hackstein J.H."/>
            <person name="Baker S.E."/>
            <person name="Grigoriev I.V."/>
            <person name="O'Malley M.A."/>
        </authorList>
    </citation>
    <scope>NUCLEOTIDE SEQUENCE [LARGE SCALE GENOMIC DNA]</scope>
    <source>
        <strain evidence="12 13">G1</strain>
    </source>
</reference>
<feature type="non-terminal residue" evidence="12">
    <location>
        <position position="1"/>
    </location>
</feature>
<dbReference type="Pfam" id="PF00096">
    <property type="entry name" value="zf-C2H2"/>
    <property type="match status" value="2"/>
</dbReference>
<dbReference type="OrthoDB" id="6077919at2759"/>
<dbReference type="Gene3D" id="3.30.160.60">
    <property type="entry name" value="Classic Zinc Finger"/>
    <property type="match status" value="2"/>
</dbReference>
<dbReference type="GO" id="GO:0008270">
    <property type="term" value="F:zinc ion binding"/>
    <property type="evidence" value="ECO:0007669"/>
    <property type="project" value="UniProtKB-KW"/>
</dbReference>
<dbReference type="AlphaFoldDB" id="A0A1Y1ZB29"/>
<evidence type="ECO:0000256" key="1">
    <source>
        <dbReference type="ARBA" id="ARBA00004123"/>
    </source>
</evidence>
<protein>
    <recommendedName>
        <fullName evidence="11">C2H2-type domain-containing protein</fullName>
    </recommendedName>
</protein>
<dbReference type="EMBL" id="MCOG01000432">
    <property type="protein sequence ID" value="ORY07304.1"/>
    <property type="molecule type" value="Genomic_DNA"/>
</dbReference>
<evidence type="ECO:0000256" key="4">
    <source>
        <dbReference type="ARBA" id="ARBA00022737"/>
    </source>
</evidence>
<keyword evidence="9" id="KW-0539">Nucleus</keyword>
<dbReference type="GO" id="GO:0000785">
    <property type="term" value="C:chromatin"/>
    <property type="evidence" value="ECO:0007669"/>
    <property type="project" value="TreeGrafter"/>
</dbReference>
<dbReference type="GO" id="GO:0000978">
    <property type="term" value="F:RNA polymerase II cis-regulatory region sequence-specific DNA binding"/>
    <property type="evidence" value="ECO:0007669"/>
    <property type="project" value="TreeGrafter"/>
</dbReference>
<evidence type="ECO:0000256" key="3">
    <source>
        <dbReference type="ARBA" id="ARBA00022723"/>
    </source>
</evidence>
<organism evidence="12 13">
    <name type="scientific">Neocallimastix californiae</name>
    <dbReference type="NCBI Taxonomy" id="1754190"/>
    <lineage>
        <taxon>Eukaryota</taxon>
        <taxon>Fungi</taxon>
        <taxon>Fungi incertae sedis</taxon>
        <taxon>Chytridiomycota</taxon>
        <taxon>Chytridiomycota incertae sedis</taxon>
        <taxon>Neocallimastigomycetes</taxon>
        <taxon>Neocallimastigales</taxon>
        <taxon>Neocallimastigaceae</taxon>
        <taxon>Neocallimastix</taxon>
    </lineage>
</organism>
<comment type="subcellular location">
    <subcellularLocation>
        <location evidence="1">Nucleus</location>
    </subcellularLocation>
</comment>
<evidence type="ECO:0000259" key="11">
    <source>
        <dbReference type="PROSITE" id="PS50157"/>
    </source>
</evidence>
<keyword evidence="3" id="KW-0479">Metal-binding</keyword>
<keyword evidence="13" id="KW-1185">Reference proteome</keyword>
<dbReference type="SMART" id="SM00355">
    <property type="entry name" value="ZnF_C2H2"/>
    <property type="match status" value="2"/>
</dbReference>
<dbReference type="InterPro" id="IPR013087">
    <property type="entry name" value="Znf_C2H2_type"/>
</dbReference>
<accession>A0A1Y1ZB29</accession>
<dbReference type="PANTHER" id="PTHR14003:SF23">
    <property type="entry name" value="ZINC FINGER PROTEIN 143"/>
    <property type="match status" value="1"/>
</dbReference>
<sequence>KRYKCTECGKRFSRPSSLKTHMYSHTGQHPFKCTLEGCGRRFSVLSNLRRHMKVCQKRHEK</sequence>